<keyword evidence="2" id="KW-1015">Disulfide bond</keyword>
<protein>
    <submittedName>
        <fullName evidence="8">FSTL5</fullName>
    </submittedName>
</protein>
<organism evidence="8 9">
    <name type="scientific">Mytilus coruscus</name>
    <name type="common">Sea mussel</name>
    <dbReference type="NCBI Taxonomy" id="42192"/>
    <lineage>
        <taxon>Eukaryota</taxon>
        <taxon>Metazoa</taxon>
        <taxon>Spiralia</taxon>
        <taxon>Lophotrochozoa</taxon>
        <taxon>Mollusca</taxon>
        <taxon>Bivalvia</taxon>
        <taxon>Autobranchia</taxon>
        <taxon>Pteriomorphia</taxon>
        <taxon>Mytilida</taxon>
        <taxon>Mytiloidea</taxon>
        <taxon>Mytilidae</taxon>
        <taxon>Mytilinae</taxon>
        <taxon>Mytilus</taxon>
    </lineage>
</organism>
<evidence type="ECO:0000256" key="3">
    <source>
        <dbReference type="ARBA" id="ARBA00023180"/>
    </source>
</evidence>
<feature type="compositionally biased region" description="Basic and acidic residues" evidence="4">
    <location>
        <begin position="193"/>
        <end position="218"/>
    </location>
</feature>
<name>A0A6J8AT83_MYTCO</name>
<dbReference type="InterPro" id="IPR003598">
    <property type="entry name" value="Ig_sub2"/>
</dbReference>
<dbReference type="Gene3D" id="3.30.60.30">
    <property type="match status" value="1"/>
</dbReference>
<feature type="domain" description="Apple" evidence="6">
    <location>
        <begin position="596"/>
        <end position="675"/>
    </location>
</feature>
<keyword evidence="3" id="KW-0325">Glycoprotein</keyword>
<feature type="domain" description="Ig-like" evidence="5">
    <location>
        <begin position="1109"/>
        <end position="1166"/>
    </location>
</feature>
<dbReference type="PANTHER" id="PTHR13866">
    <property type="entry name" value="SPARC OSTEONECTIN"/>
    <property type="match status" value="1"/>
</dbReference>
<feature type="region of interest" description="Disordered" evidence="4">
    <location>
        <begin position="193"/>
        <end position="246"/>
    </location>
</feature>
<feature type="domain" description="Apple" evidence="6">
    <location>
        <begin position="837"/>
        <end position="911"/>
    </location>
</feature>
<dbReference type="InterPro" id="IPR018247">
    <property type="entry name" value="EF_Hand_1_Ca_BS"/>
</dbReference>
<proteinExistence type="predicted"/>
<dbReference type="InterPro" id="IPR003609">
    <property type="entry name" value="Pan_app"/>
</dbReference>
<dbReference type="InterPro" id="IPR036058">
    <property type="entry name" value="Kazal_dom_sf"/>
</dbReference>
<dbReference type="Gene3D" id="2.60.40.10">
    <property type="entry name" value="Immunoglobulins"/>
    <property type="match status" value="2"/>
</dbReference>
<gene>
    <name evidence="8" type="ORF">MCOR_11105</name>
</gene>
<dbReference type="CDD" id="cd00104">
    <property type="entry name" value="KAZAL_FS"/>
    <property type="match status" value="1"/>
</dbReference>
<evidence type="ECO:0000259" key="5">
    <source>
        <dbReference type="PROSITE" id="PS50835"/>
    </source>
</evidence>
<dbReference type="PROSITE" id="PS51465">
    <property type="entry name" value="KAZAL_2"/>
    <property type="match status" value="1"/>
</dbReference>
<sequence length="1678" mass="190668">MFDKLWIISTHNSACCSNKEPDDTVIMSAARYIVVTFVVLCCLSVVLSRPHEKKHKHKHKWQTERSLVVNDDHKNDIVINDEIHHQELILPKQNKQTDSGVNLAFDILTPTSIKKGKKLSKKRNNHDVFLNQEAISFDSESQPNEVDSGSKDELWHNLYEIKEPNNQLISHVTDGKEPVPVVKENKQTVDILEHHSDETVNVENNKRITDDKKDKSSSEDVFDDTAEVDESSEDEDGIDDDYDNYQDYNYFDKEADKEEIIGKQEKENVPLEGTIKQDEKDNDEKSTNSESENKKSWEELVEEIYGGVLPYSASIDNIKKQINEKSSDSGHNTGKKNNKNIREKSNENDLVLPDYIEKDINIEDKNVGKKSSGNENYIDLAYKTEKPFHPNVEQKKEQNDGDLQGIKTTSKPQTLSMSKSTLKPEIFSVSKTTLKAQTPSSEKPYKVKTRVNKHEKASELSGASRLNPAFKTTNVAKTSPNPPTTKAVSVTAAPIKSVKEYIQSKPLQLCIDDGGCSPGRMCHSGVCVCGDATLCQGHHHRVAVCGSDGQLYPSHCELHRQACLKQIHIKVQHDGQCGQNLQEHFKIQPIYEGTQCEYSVFKGQEGILWGDILMPVSVKSLLECSDLCDKKSHNSGCFAFQYSAEKSGLCFLFEKPTDIIRHPNSEMDFYEQRRCQPNPDYECDYEPVNLVAEHIYAMCNVKTSVVKSYEECRDSCQNCTAFTYRKDEKICDIHHSKACIDMMNALGIVHYIKRCNEKGDICNVLEVIPGKSPFMCSKATSSVSSLIECHDACVHGRCEAFQYLTKKDQSTACEIFFDKSCIELLNKKKENYYVKRCTNPKDCDYHQIQSARMMPCRVTSSDMDTMEKCRDMCNVDSCFGFRYNYDSLKCDLYSDQSCVLGKNLNYVIKKCHSKHEAILKLVPQLNELPNAKPDIVNKEKVEEKEKSESNKKVLEAENSLKTTTTPLPSTKPPFDDMPNLLDSFSEDDLVCSQADYVQFKSDLLRYHCVRFRETHCDENVIPNKGYIASLMFSYYDRDMNGDISNDELWEMQIAENLEHISTICTLLDILKYEAKDKKLDHLNFLNAFTVADAVIEEDLEIIHVTSTAGNGLEIKCGVPMLENSEVVWRRNNIDLNTISVPDMAVFSDGTLYFEEVGLHHTGNYTCYDKVKPGVKEIHVLNVNLRPIVRVSPAMQTLEMNSLDIFIDCHVDGIPQPSITWQINNEPVPYKPKHFITTHNNGTLMIHNSDIVRDIGSYKCKATNIVGNGEAEYLYIFCRNSREKRLEAFYAFHKNGYTAYEPEGCETVRHVKGDFGNLKYIPEELDRAPSMCGIGQDCVWGGAVNVQNKYIYSSQPEHNRVIIIDIANTYNPVQIVKTDKYPVKLYYVEHLDEVWILCWNADHNSGSKTIVVIRDASKDVRHHIVHTQPVGYRFDLVEDIFLPPQNDLNHKFKHGYVIHSKQRGLFKLDLDSMRYTKAVDFEKQDCIPKSVAFIPIGGYIVVECQRHVQIIMDYITDSVVYILPIMGTPYVSPDSRNLIFVQMATGHVAVFSVQENGKIKKKFEVTTGSALSEVTFFPSDIRTGYDMFLAAVGEESIYPVRLDNGQVTTITGKDEARTERVWPWSRSVRTIVTGDMFSQYVAAPSKSTVLVLNGRDKRIHCSYSSLDSPDQIVYVSTIV</sequence>
<feature type="compositionally biased region" description="Low complexity" evidence="4">
    <location>
        <begin position="959"/>
        <end position="968"/>
    </location>
</feature>
<feature type="compositionally biased region" description="Acidic residues" evidence="4">
    <location>
        <begin position="220"/>
        <end position="244"/>
    </location>
</feature>
<feature type="compositionally biased region" description="Polar residues" evidence="4">
    <location>
        <begin position="406"/>
        <end position="419"/>
    </location>
</feature>
<evidence type="ECO:0000259" key="6">
    <source>
        <dbReference type="PROSITE" id="PS50948"/>
    </source>
</evidence>
<dbReference type="GO" id="GO:0005615">
    <property type="term" value="C:extracellular space"/>
    <property type="evidence" value="ECO:0007669"/>
    <property type="project" value="TreeGrafter"/>
</dbReference>
<dbReference type="InterPro" id="IPR036179">
    <property type="entry name" value="Ig-like_dom_sf"/>
</dbReference>
<dbReference type="PROSITE" id="PS00018">
    <property type="entry name" value="EF_HAND_1"/>
    <property type="match status" value="1"/>
</dbReference>
<evidence type="ECO:0000256" key="4">
    <source>
        <dbReference type="SAM" id="MobiDB-lite"/>
    </source>
</evidence>
<dbReference type="Proteomes" id="UP000507470">
    <property type="component" value="Unassembled WGS sequence"/>
</dbReference>
<dbReference type="PROSITE" id="PS50948">
    <property type="entry name" value="PAN"/>
    <property type="match status" value="2"/>
</dbReference>
<dbReference type="PANTHER" id="PTHR13866:SF29">
    <property type="entry name" value="FOLLISTATIN"/>
    <property type="match status" value="1"/>
</dbReference>
<dbReference type="InterPro" id="IPR007110">
    <property type="entry name" value="Ig-like_dom"/>
</dbReference>
<evidence type="ECO:0000256" key="2">
    <source>
        <dbReference type="ARBA" id="ARBA00023157"/>
    </source>
</evidence>
<dbReference type="InterPro" id="IPR013783">
    <property type="entry name" value="Ig-like_fold"/>
</dbReference>
<dbReference type="GO" id="GO:0050840">
    <property type="term" value="F:extracellular matrix binding"/>
    <property type="evidence" value="ECO:0007669"/>
    <property type="project" value="TreeGrafter"/>
</dbReference>
<keyword evidence="9" id="KW-1185">Reference proteome</keyword>
<feature type="region of interest" description="Disordered" evidence="4">
    <location>
        <begin position="259"/>
        <end position="296"/>
    </location>
</feature>
<dbReference type="SUPFAM" id="SSF100895">
    <property type="entry name" value="Kazal-type serine protease inhibitors"/>
    <property type="match status" value="1"/>
</dbReference>
<keyword evidence="1" id="KW-0732">Signal</keyword>
<accession>A0A6J8AT83</accession>
<feature type="region of interest" description="Disordered" evidence="4">
    <location>
        <begin position="393"/>
        <end position="419"/>
    </location>
</feature>
<dbReference type="PROSITE" id="PS50835">
    <property type="entry name" value="IG_LIKE"/>
    <property type="match status" value="2"/>
</dbReference>
<dbReference type="InterPro" id="IPR002350">
    <property type="entry name" value="Kazal_dom"/>
</dbReference>
<dbReference type="GO" id="GO:0005518">
    <property type="term" value="F:collagen binding"/>
    <property type="evidence" value="ECO:0007669"/>
    <property type="project" value="TreeGrafter"/>
</dbReference>
<feature type="domain" description="Ig-like" evidence="5">
    <location>
        <begin position="1186"/>
        <end position="1276"/>
    </location>
</feature>
<evidence type="ECO:0000259" key="7">
    <source>
        <dbReference type="PROSITE" id="PS51465"/>
    </source>
</evidence>
<evidence type="ECO:0000313" key="8">
    <source>
        <dbReference type="EMBL" id="CAC5373280.1"/>
    </source>
</evidence>
<dbReference type="Pfam" id="PF07648">
    <property type="entry name" value="Kazal_2"/>
    <property type="match status" value="1"/>
</dbReference>
<evidence type="ECO:0000256" key="1">
    <source>
        <dbReference type="ARBA" id="ARBA00022729"/>
    </source>
</evidence>
<reference evidence="8 9" key="1">
    <citation type="submission" date="2020-06" db="EMBL/GenBank/DDBJ databases">
        <authorList>
            <person name="Li R."/>
            <person name="Bekaert M."/>
        </authorList>
    </citation>
    <scope>NUCLEOTIDE SEQUENCE [LARGE SCALE GENOMIC DNA]</scope>
    <source>
        <strain evidence="9">wild</strain>
    </source>
</reference>
<dbReference type="InterPro" id="IPR013098">
    <property type="entry name" value="Ig_I-set"/>
</dbReference>
<dbReference type="EMBL" id="CACVKT020001887">
    <property type="protein sequence ID" value="CAC5373280.1"/>
    <property type="molecule type" value="Genomic_DNA"/>
</dbReference>
<evidence type="ECO:0000313" key="9">
    <source>
        <dbReference type="Proteomes" id="UP000507470"/>
    </source>
</evidence>
<dbReference type="SMART" id="SM00280">
    <property type="entry name" value="KAZAL"/>
    <property type="match status" value="1"/>
</dbReference>
<feature type="region of interest" description="Disordered" evidence="4">
    <location>
        <begin position="938"/>
        <end position="972"/>
    </location>
</feature>
<dbReference type="SUPFAM" id="SSF48726">
    <property type="entry name" value="Immunoglobulin"/>
    <property type="match status" value="1"/>
</dbReference>
<feature type="domain" description="Kazal-like" evidence="7">
    <location>
        <begin position="528"/>
        <end position="579"/>
    </location>
</feature>
<feature type="region of interest" description="Disordered" evidence="4">
    <location>
        <begin position="322"/>
        <end position="346"/>
    </location>
</feature>
<dbReference type="CDD" id="cd00096">
    <property type="entry name" value="Ig"/>
    <property type="match status" value="1"/>
</dbReference>
<dbReference type="OrthoDB" id="6085115at2759"/>
<dbReference type="GO" id="GO:0005509">
    <property type="term" value="F:calcium ion binding"/>
    <property type="evidence" value="ECO:0007669"/>
    <property type="project" value="TreeGrafter"/>
</dbReference>
<dbReference type="SUPFAM" id="SSF75011">
    <property type="entry name" value="3-carboxy-cis,cis-mucoante lactonizing enzyme"/>
    <property type="match status" value="1"/>
</dbReference>
<feature type="compositionally biased region" description="Basic and acidic residues" evidence="4">
    <location>
        <begin position="938"/>
        <end position="955"/>
    </location>
</feature>
<dbReference type="SMART" id="SM00408">
    <property type="entry name" value="IGc2"/>
    <property type="match status" value="2"/>
</dbReference>
<dbReference type="Pfam" id="PF07679">
    <property type="entry name" value="I-set"/>
    <property type="match status" value="1"/>
</dbReference>